<dbReference type="InterPro" id="IPR010979">
    <property type="entry name" value="Ribosomal_uS13-like_H2TH"/>
</dbReference>
<dbReference type="SMART" id="SM01232">
    <property type="entry name" value="H2TH"/>
    <property type="match status" value="1"/>
</dbReference>
<gene>
    <name evidence="11" type="ORF">UFOVP1604_226</name>
</gene>
<evidence type="ECO:0000256" key="2">
    <source>
        <dbReference type="ARBA" id="ARBA00009409"/>
    </source>
</evidence>
<dbReference type="PROSITE" id="PS51068">
    <property type="entry name" value="FPG_CAT"/>
    <property type="match status" value="1"/>
</dbReference>
<evidence type="ECO:0000256" key="8">
    <source>
        <dbReference type="ARBA" id="ARBA00023268"/>
    </source>
</evidence>
<dbReference type="InterPro" id="IPR015886">
    <property type="entry name" value="H2TH_FPG"/>
</dbReference>
<keyword evidence="7" id="KW-0456">Lyase</keyword>
<dbReference type="GO" id="GO:0008534">
    <property type="term" value="F:oxidized purine nucleobase lesion DNA N-glycosylase activity"/>
    <property type="evidence" value="ECO:0007669"/>
    <property type="project" value="UniProtKB-EC"/>
</dbReference>
<dbReference type="GO" id="GO:0003684">
    <property type="term" value="F:damaged DNA binding"/>
    <property type="evidence" value="ECO:0007669"/>
    <property type="project" value="InterPro"/>
</dbReference>
<evidence type="ECO:0000256" key="7">
    <source>
        <dbReference type="ARBA" id="ARBA00023239"/>
    </source>
</evidence>
<keyword evidence="6" id="KW-0234">DNA repair</keyword>
<protein>
    <submittedName>
        <fullName evidence="11">Nei Formamidopyrimidine-DNA glycosylase</fullName>
    </submittedName>
</protein>
<evidence type="ECO:0000256" key="1">
    <source>
        <dbReference type="ARBA" id="ARBA00001668"/>
    </source>
</evidence>
<dbReference type="EMBL" id="LR797474">
    <property type="protein sequence ID" value="CAB4219143.1"/>
    <property type="molecule type" value="Genomic_DNA"/>
</dbReference>
<keyword evidence="9" id="KW-0326">Glycosidase</keyword>
<dbReference type="InterPro" id="IPR049392">
    <property type="entry name" value="FPG_C"/>
</dbReference>
<dbReference type="GO" id="GO:0008270">
    <property type="term" value="F:zinc ion binding"/>
    <property type="evidence" value="ECO:0007669"/>
    <property type="project" value="InterPro"/>
</dbReference>
<accession>A0A6J5SUJ5</accession>
<dbReference type="Pfam" id="PF01149">
    <property type="entry name" value="Fapy_DNA_glyco"/>
    <property type="match status" value="1"/>
</dbReference>
<dbReference type="SUPFAM" id="SSF81624">
    <property type="entry name" value="N-terminal domain of MutM-like DNA repair proteins"/>
    <property type="match status" value="1"/>
</dbReference>
<feature type="domain" description="Formamidopyrimidine-DNA glycosylase catalytic" evidence="10">
    <location>
        <begin position="2"/>
        <end position="109"/>
    </location>
</feature>
<dbReference type="Pfam" id="PF06831">
    <property type="entry name" value="H2TH"/>
    <property type="match status" value="1"/>
</dbReference>
<dbReference type="SMART" id="SM00898">
    <property type="entry name" value="Fapy_DNA_glyco"/>
    <property type="match status" value="1"/>
</dbReference>
<keyword evidence="5" id="KW-0238">DNA-binding</keyword>
<evidence type="ECO:0000256" key="5">
    <source>
        <dbReference type="ARBA" id="ARBA00023125"/>
    </source>
</evidence>
<dbReference type="Gene3D" id="3.20.190.10">
    <property type="entry name" value="MutM-like, N-terminal"/>
    <property type="match status" value="1"/>
</dbReference>
<dbReference type="SUPFAM" id="SSF46946">
    <property type="entry name" value="S13-like H2TH domain"/>
    <property type="match status" value="1"/>
</dbReference>
<dbReference type="GO" id="GO:0006284">
    <property type="term" value="P:base-excision repair"/>
    <property type="evidence" value="ECO:0007669"/>
    <property type="project" value="InterPro"/>
</dbReference>
<evidence type="ECO:0000256" key="9">
    <source>
        <dbReference type="ARBA" id="ARBA00023295"/>
    </source>
</evidence>
<sequence>MPEGPECRRVYEGISEVAKTKTINQFEVLGGRFLKRAPDLNVKTSVPVRVTGGGVKGKFIWLEFSDETCLWITLGMSGYWSTDLKPHSHFRIGFEDGTSLYFVDQRRFGTLKFTQKSELSKKLESLGLDMLNDQTSSMYDFVRKVELPKVQKKTVAEVLMNQSLFAGVGNYIKCEMLYRSKISPYRLVQDLTQDEICQLWNWGKLIMRASYNQGGASIRNYRQVNGEAGDFTFEFEVYAQKQDPLGNIVIREETPDGRTTHWVPSLQS</sequence>
<keyword evidence="8" id="KW-0511">Multifunctional enzyme</keyword>
<keyword evidence="3" id="KW-0227">DNA damage</keyword>
<evidence type="ECO:0000259" key="10">
    <source>
        <dbReference type="PROSITE" id="PS51068"/>
    </source>
</evidence>
<organism evidence="11">
    <name type="scientific">uncultured Caudovirales phage</name>
    <dbReference type="NCBI Taxonomy" id="2100421"/>
    <lineage>
        <taxon>Viruses</taxon>
        <taxon>Duplodnaviria</taxon>
        <taxon>Heunggongvirae</taxon>
        <taxon>Uroviricota</taxon>
        <taxon>Caudoviricetes</taxon>
        <taxon>Peduoviridae</taxon>
        <taxon>Maltschvirus</taxon>
        <taxon>Maltschvirus maltsch</taxon>
    </lineage>
</organism>
<dbReference type="InterPro" id="IPR012319">
    <property type="entry name" value="FPG_cat"/>
</dbReference>
<keyword evidence="4" id="KW-0378">Hydrolase</keyword>
<proteinExistence type="inferred from homology"/>
<dbReference type="PANTHER" id="PTHR22993">
    <property type="entry name" value="FORMAMIDOPYRIMIDINE-DNA GLYCOSYLASE"/>
    <property type="match status" value="1"/>
</dbReference>
<dbReference type="GO" id="GO:0003906">
    <property type="term" value="F:DNA-(apurinic or apyrimidinic site) endonuclease activity"/>
    <property type="evidence" value="ECO:0007669"/>
    <property type="project" value="InterPro"/>
</dbReference>
<evidence type="ECO:0000256" key="6">
    <source>
        <dbReference type="ARBA" id="ARBA00023204"/>
    </source>
</evidence>
<dbReference type="Pfam" id="PF21025">
    <property type="entry name" value="Fapy_DNA_glyco_C"/>
    <property type="match status" value="1"/>
</dbReference>
<comment type="similarity">
    <text evidence="2">Belongs to the FPG family.</text>
</comment>
<dbReference type="CDD" id="cd08773">
    <property type="entry name" value="FpgNei_N"/>
    <property type="match status" value="1"/>
</dbReference>
<dbReference type="Gene3D" id="1.10.8.50">
    <property type="match status" value="1"/>
</dbReference>
<dbReference type="InterPro" id="IPR035937">
    <property type="entry name" value="FPG_N"/>
</dbReference>
<evidence type="ECO:0000256" key="3">
    <source>
        <dbReference type="ARBA" id="ARBA00022763"/>
    </source>
</evidence>
<comment type="catalytic activity">
    <reaction evidence="1">
        <text>Hydrolysis of DNA containing ring-opened 7-methylguanine residues, releasing 2,6-diamino-4-hydroxy-5-(N-methyl)formamidopyrimidine.</text>
        <dbReference type="EC" id="3.2.2.23"/>
    </reaction>
</comment>
<name>A0A6J5SUJ5_9CAUD</name>
<reference evidence="11" key="1">
    <citation type="submission" date="2020-05" db="EMBL/GenBank/DDBJ databases">
        <authorList>
            <person name="Chiriac C."/>
            <person name="Salcher M."/>
            <person name="Ghai R."/>
            <person name="Kavagutti S V."/>
        </authorList>
    </citation>
    <scope>NUCLEOTIDE SEQUENCE</scope>
</reference>
<dbReference type="PANTHER" id="PTHR22993:SF9">
    <property type="entry name" value="FORMAMIDOPYRIMIDINE-DNA GLYCOSYLASE"/>
    <property type="match status" value="1"/>
</dbReference>
<evidence type="ECO:0000256" key="4">
    <source>
        <dbReference type="ARBA" id="ARBA00022801"/>
    </source>
</evidence>
<evidence type="ECO:0000313" key="11">
    <source>
        <dbReference type="EMBL" id="CAB4219143.1"/>
    </source>
</evidence>
<dbReference type="GO" id="GO:0016829">
    <property type="term" value="F:lyase activity"/>
    <property type="evidence" value="ECO:0007669"/>
    <property type="project" value="UniProtKB-KW"/>
</dbReference>